<dbReference type="OrthoDB" id="9811483at2"/>
<feature type="transmembrane region" description="Helical" evidence="5">
    <location>
        <begin position="570"/>
        <end position="592"/>
    </location>
</feature>
<gene>
    <name evidence="7" type="ordered locus">Apar_0498</name>
</gene>
<feature type="transmembrane region" description="Helical" evidence="5">
    <location>
        <begin position="527"/>
        <end position="550"/>
    </location>
</feature>
<dbReference type="EMBL" id="CP001721">
    <property type="protein sequence ID" value="ACV50929.1"/>
    <property type="molecule type" value="Genomic_DNA"/>
</dbReference>
<evidence type="ECO:0000256" key="4">
    <source>
        <dbReference type="ARBA" id="ARBA00023136"/>
    </source>
</evidence>
<feature type="domain" description="ABC-2 type transporter transmembrane" evidence="6">
    <location>
        <begin position="358"/>
        <end position="703"/>
    </location>
</feature>
<evidence type="ECO:0000256" key="1">
    <source>
        <dbReference type="ARBA" id="ARBA00004141"/>
    </source>
</evidence>
<dbReference type="eggNOG" id="COG1511">
    <property type="taxonomic scope" value="Bacteria"/>
</dbReference>
<dbReference type="Gene3D" id="3.40.1710.10">
    <property type="entry name" value="abc type-2 transporter like domain"/>
    <property type="match status" value="1"/>
</dbReference>
<dbReference type="InterPro" id="IPR051328">
    <property type="entry name" value="T7SS_ABC-Transporter"/>
</dbReference>
<dbReference type="InterPro" id="IPR013525">
    <property type="entry name" value="ABC2_TM"/>
</dbReference>
<feature type="transmembrane region" description="Helical" evidence="5">
    <location>
        <begin position="631"/>
        <end position="652"/>
    </location>
</feature>
<dbReference type="NCBIfam" id="TIGR03061">
    <property type="entry name" value="pip_yhgE_Nterm"/>
    <property type="match status" value="1"/>
</dbReference>
<proteinExistence type="predicted"/>
<dbReference type="RefSeq" id="WP_012808587.1">
    <property type="nucleotide sequence ID" value="NC_013203.1"/>
</dbReference>
<dbReference type="AlphaFoldDB" id="C8W9Z1"/>
<protein>
    <submittedName>
        <fullName evidence="7">YhgE/Pip C-terminal domain protein</fullName>
    </submittedName>
</protein>
<evidence type="ECO:0000256" key="2">
    <source>
        <dbReference type="ARBA" id="ARBA00022692"/>
    </source>
</evidence>
<evidence type="ECO:0000256" key="3">
    <source>
        <dbReference type="ARBA" id="ARBA00022989"/>
    </source>
</evidence>
<dbReference type="NCBIfam" id="TIGR03062">
    <property type="entry name" value="pip_yhgE_Cterm"/>
    <property type="match status" value="1"/>
</dbReference>
<dbReference type="InterPro" id="IPR017500">
    <property type="entry name" value="Phage_infect_YhgE_N"/>
</dbReference>
<dbReference type="Pfam" id="PF12698">
    <property type="entry name" value="ABC2_membrane_3"/>
    <property type="match status" value="1"/>
</dbReference>
<dbReference type="GO" id="GO:0016020">
    <property type="term" value="C:membrane"/>
    <property type="evidence" value="ECO:0007669"/>
    <property type="project" value="UniProtKB-SubCell"/>
</dbReference>
<dbReference type="GO" id="GO:0140359">
    <property type="term" value="F:ABC-type transporter activity"/>
    <property type="evidence" value="ECO:0007669"/>
    <property type="project" value="InterPro"/>
</dbReference>
<evidence type="ECO:0000256" key="5">
    <source>
        <dbReference type="SAM" id="Phobius"/>
    </source>
</evidence>
<feature type="transmembrane region" description="Helical" evidence="5">
    <location>
        <begin position="604"/>
        <end position="624"/>
    </location>
</feature>
<dbReference type="GeneID" id="84806025"/>
<sequence>MKKIWTIFLADFKAVAHNTIALVVCVGLVILPSLYAWLNIEGSWDPYGHTNEIKIAVANNDAGYQSDLIPVRVNIGERMVSKLSESTTIHYVITSKEDAEHGVQSGAYYAALLIPENFSQELLASLSGQENDASITYLSNQKLGAIAPIVTDKAAESARTEIERSFAESVTEVGAGLIGELTNNADDSNLSSVVTKLDETLVHGSNELRIAANHIGVYQGLVDSAQQIIESTSDLSSSSSNTLSSAQETLLQAADGTQRMNDAATSATQAVDSALAQTSASFDTLNTSINDALDNASTTAGHAASNIQDAASRIEQVKSGYESLLTSLQSVKAALPTNLQGLLDAPIARLQGSIATLQNLQDELTNAAQSINDGISVSATQRAQINALLSQASSDLSTTRSDLQTALKTSLTSISTSLTDVSNTTSTLSESLTQTLQDIQNIANSTANNLSAFSSTLSKSKNQLTDLADKLDLIHAQLSEALSSKDIKTVRQILSASSSDLAEFIAAPTTLKRTAVYPIENNGSAMAGFYTTLSLWVGGIILVAMLNTGITESLLKKTDAKPRHAYLGRLLTFSVLGFLQSTLVGLGDLFYLQIQCVDPVRFMISVWFTSLVFVNIMYAFTYAFGDIGKAICVFLLVIQVAGAGGSFPVQMLPESFQVINPLLPFVHAIAAMHENIAGYYSNVWISELGALSIFLAASLMLGLVLRKPTAKLNAWIIEKLEDTKIM</sequence>
<dbReference type="PANTHER" id="PTHR43077:SF10">
    <property type="entry name" value="TRANSPORT PERMEASE PROTEIN"/>
    <property type="match status" value="1"/>
</dbReference>
<organism evidence="7 8">
    <name type="scientific">Lancefieldella parvula (strain ATCC 33793 / DSM 20469 / CCUG 32760 / JCM 10300 / KCTC 3663 / VPI 0546 / 1246)</name>
    <name type="common">Atopobium parvulum</name>
    <dbReference type="NCBI Taxonomy" id="521095"/>
    <lineage>
        <taxon>Bacteria</taxon>
        <taxon>Bacillati</taxon>
        <taxon>Actinomycetota</taxon>
        <taxon>Coriobacteriia</taxon>
        <taxon>Coriobacteriales</taxon>
        <taxon>Atopobiaceae</taxon>
        <taxon>Lancefieldella</taxon>
    </lineage>
</organism>
<keyword evidence="2 5" id="KW-0812">Transmembrane</keyword>
<keyword evidence="3 5" id="KW-1133">Transmembrane helix</keyword>
<comment type="subcellular location">
    <subcellularLocation>
        <location evidence="1">Membrane</location>
        <topology evidence="1">Multi-pass membrane protein</topology>
    </subcellularLocation>
</comment>
<feature type="transmembrane region" description="Helical" evidence="5">
    <location>
        <begin position="683"/>
        <end position="705"/>
    </location>
</feature>
<feature type="transmembrane region" description="Helical" evidence="5">
    <location>
        <begin position="20"/>
        <end position="38"/>
    </location>
</feature>
<dbReference type="HOGENOM" id="CLU_004534_2_0_11"/>
<dbReference type="KEGG" id="apv:Apar_0498"/>
<keyword evidence="8" id="KW-1185">Reference proteome</keyword>
<dbReference type="STRING" id="521095.Apar_0498"/>
<dbReference type="InterPro" id="IPR017501">
    <property type="entry name" value="Phage_infect_YhgE_C"/>
</dbReference>
<reference evidence="7 8" key="1">
    <citation type="journal article" date="2009" name="Stand. Genomic Sci.">
        <title>Complete genome sequence of Atopobium parvulum type strain (IPP 1246).</title>
        <authorList>
            <person name="Copeland A."/>
            <person name="Sikorski J."/>
            <person name="Lapidus A."/>
            <person name="Nolan M."/>
            <person name="Del Rio T.G."/>
            <person name="Lucas S."/>
            <person name="Chen F."/>
            <person name="Tice H."/>
            <person name="Pitluck S."/>
            <person name="Cheng J.F."/>
            <person name="Pukall R."/>
            <person name="Chertkov O."/>
            <person name="Brettin T."/>
            <person name="Han C."/>
            <person name="Detter J.C."/>
            <person name="Kuske C."/>
            <person name="Bruce D."/>
            <person name="Goodwin L."/>
            <person name="Ivanova N."/>
            <person name="Mavromatis K."/>
            <person name="Mikhailova N."/>
            <person name="Chen A."/>
            <person name="Palaniappan K."/>
            <person name="Chain P."/>
            <person name="Rohde M."/>
            <person name="Goker M."/>
            <person name="Bristow J."/>
            <person name="Eisen J.A."/>
            <person name="Markowitz V."/>
            <person name="Hugenholtz P."/>
            <person name="Kyrpides N.C."/>
            <person name="Klenk H.P."/>
            <person name="Detter J.C."/>
        </authorList>
    </citation>
    <scope>NUCLEOTIDE SEQUENCE [LARGE SCALE GENOMIC DNA]</scope>
    <source>
        <strain evidence="8">ATCC 33793 / DSM 20469 / CCUG 32760 / JCM 10300 / KCTC 3663 / VPI 0546 / 1246</strain>
    </source>
</reference>
<accession>C8W9Z1</accession>
<evidence type="ECO:0000313" key="8">
    <source>
        <dbReference type="Proteomes" id="UP000000960"/>
    </source>
</evidence>
<keyword evidence="4 5" id="KW-0472">Membrane</keyword>
<evidence type="ECO:0000313" key="7">
    <source>
        <dbReference type="EMBL" id="ACV50929.1"/>
    </source>
</evidence>
<dbReference type="Proteomes" id="UP000000960">
    <property type="component" value="Chromosome"/>
</dbReference>
<dbReference type="PANTHER" id="PTHR43077">
    <property type="entry name" value="TRANSPORT PERMEASE YVFS-RELATED"/>
    <property type="match status" value="1"/>
</dbReference>
<name>C8W9Z1_LANP1</name>
<evidence type="ECO:0000259" key="6">
    <source>
        <dbReference type="Pfam" id="PF12698"/>
    </source>
</evidence>